<dbReference type="Pfam" id="PF07676">
    <property type="entry name" value="PD40"/>
    <property type="match status" value="4"/>
</dbReference>
<dbReference type="InterPro" id="IPR032466">
    <property type="entry name" value="Metal_Hydrolase"/>
</dbReference>
<feature type="chain" id="PRO_5042940446" evidence="2">
    <location>
        <begin position="27"/>
        <end position="1068"/>
    </location>
</feature>
<comment type="similarity">
    <text evidence="1">Belongs to the TolB family.</text>
</comment>
<reference evidence="4 5" key="1">
    <citation type="submission" date="2023-12" db="EMBL/GenBank/DDBJ databases">
        <title>Whole-genome sequencing of halo(alkali)philic microorganisms from hypersaline lakes.</title>
        <authorList>
            <person name="Sorokin D.Y."/>
            <person name="Merkel A.Y."/>
            <person name="Messina E."/>
            <person name="Yakimov M."/>
        </authorList>
    </citation>
    <scope>NUCLEOTIDE SEQUENCE [LARGE SCALE GENOMIC DNA]</scope>
    <source>
        <strain evidence="4 5">AB-CW1</strain>
    </source>
</reference>
<dbReference type="AlphaFoldDB" id="A0AAP6JEJ0"/>
<evidence type="ECO:0000259" key="3">
    <source>
        <dbReference type="Pfam" id="PF01979"/>
    </source>
</evidence>
<evidence type="ECO:0000313" key="4">
    <source>
        <dbReference type="EMBL" id="MEA5445540.1"/>
    </source>
</evidence>
<dbReference type="RefSeq" id="WP_346051169.1">
    <property type="nucleotide sequence ID" value="NZ_JAYGII010000011.1"/>
</dbReference>
<dbReference type="InterPro" id="IPR011042">
    <property type="entry name" value="6-blade_b-propeller_TolB-like"/>
</dbReference>
<dbReference type="Gene3D" id="2.120.10.30">
    <property type="entry name" value="TolB, C-terminal domain"/>
    <property type="match status" value="2"/>
</dbReference>
<dbReference type="SUPFAM" id="SSF51556">
    <property type="entry name" value="Metallo-dependent hydrolases"/>
    <property type="match status" value="1"/>
</dbReference>
<accession>A0AAP6JEJ0</accession>
<name>A0AAP6JEJ0_9GAMM</name>
<proteinExistence type="inferred from homology"/>
<dbReference type="Gene3D" id="1.20.58.520">
    <property type="entry name" value="Amidohydrolase"/>
    <property type="match status" value="1"/>
</dbReference>
<dbReference type="Gene3D" id="2.30.40.10">
    <property type="entry name" value="Urease, subunit C, domain 1"/>
    <property type="match status" value="1"/>
</dbReference>
<sequence>MQYPKFLGLAAGIGLAATLGFSQALANDNEEWDVNNPPGPAETVEIDVSEGTWMNLDVSPDGETIVFDMLGDIYRMPRSGGDAEALTSGMAWNMQPRFSPDGDWIAFTSDRSGGDNIWIMRADGSDARQISDESFRLLNNPTWTPDGEYIAARKHFTGTRSLGAGEIWLYHRSGTSAGMQMIQRPNDQQDLNEPAFSPDGRYLYFSQDTTAGDLFEYDKDPHPGIYDIRRLDRETGELDTYISGTGGAIHPRPAPDGESIAFIRRVGTDTAIFIKDIRSGKERKLVDNLERDMQEIWAIHGVYANMAWSPDGGSIVYWAGGKIHEVDVDSGEVDEIAFRVQDEREIRTAQRPPIDPAPDEVEARMLRWVTVSPNGDQVVYESRGHLYTRSLPDGEPQRLTRQNDHFEFYPTFSRDGRQIAYVSWNDEDHGAVRVIRARGGREGRVITEEPGHYVEPAFSPDGDTVVFRKISGNMQRSPWWGETTGVFRASARGGDMEKITANGQSPHFGRDNDRVFLLRYQGYDTRNLVSVNLDGADERTHFTTTWATNFRVSPDQNWVAFQERYNAYIAPFAVSGQTIQLGPNTRSLPIQRVSKEAGDYIHWSDSENLHWSTGPELYSAGLEQIFDFLNGDQDDVDMPLAEGRDIGYSSPADIPDGMVAFVGGQVITMNDELEVIENGTVLVEGNRIVAVGPADEVSVPDGAYVKDVEGKTVMPGLIDAHWHGSQGSNQIIPQENWVNHASLTFGVTTYHDPSNDTHTVFAAHEMGRAGQITAPRIFSTGRILYGATTDFTVEVDSLDDAREHLSRLKKAGAFSVKSYNQPRRDQRQQVMEAARELGLHVHPEGGALFQHNMNMVQDGHTGIEHSLSVPHTYDDVLQFWGQTEVGYTPTLSVGYGAFRGENYWYQHTNVFEHERLLNFVPREIIDPIARRRAKVEAEEYVHFDIANHSRQLQDRGVLVNIGAHGQREGLAAHWEIWMFAQGGMSPMEALKTATVNPAAYLGMDEHLGSLTEGKLADIIVLDRNPLENIRNTEYVDYVMVNGRLYDAHTMNQIGNHAEERGLFWWERD</sequence>
<dbReference type="InterPro" id="IPR011659">
    <property type="entry name" value="WD40"/>
</dbReference>
<dbReference type="InterPro" id="IPR011059">
    <property type="entry name" value="Metal-dep_hydrolase_composite"/>
</dbReference>
<dbReference type="Gene3D" id="3.30.110.90">
    <property type="entry name" value="Amidohydrolase"/>
    <property type="match status" value="1"/>
</dbReference>
<gene>
    <name evidence="4" type="ORF">VCB98_06885</name>
</gene>
<comment type="caution">
    <text evidence="4">The sequence shown here is derived from an EMBL/GenBank/DDBJ whole genome shotgun (WGS) entry which is preliminary data.</text>
</comment>
<dbReference type="SUPFAM" id="SSF82171">
    <property type="entry name" value="DPP6 N-terminal domain-like"/>
    <property type="match status" value="1"/>
</dbReference>
<keyword evidence="5" id="KW-1185">Reference proteome</keyword>
<evidence type="ECO:0000313" key="5">
    <source>
        <dbReference type="Proteomes" id="UP001302316"/>
    </source>
</evidence>
<dbReference type="SUPFAM" id="SSF51338">
    <property type="entry name" value="Composite domain of metallo-dependent hydrolases"/>
    <property type="match status" value="1"/>
</dbReference>
<dbReference type="Proteomes" id="UP001302316">
    <property type="component" value="Unassembled WGS sequence"/>
</dbReference>
<dbReference type="Pfam" id="PF26549">
    <property type="entry name" value="Tricorn_N"/>
    <property type="match status" value="1"/>
</dbReference>
<dbReference type="EMBL" id="JAYGII010000011">
    <property type="protein sequence ID" value="MEA5445540.1"/>
    <property type="molecule type" value="Genomic_DNA"/>
</dbReference>
<organism evidence="4 5">
    <name type="scientific">Natronospira elongata</name>
    <dbReference type="NCBI Taxonomy" id="3110268"/>
    <lineage>
        <taxon>Bacteria</taxon>
        <taxon>Pseudomonadati</taxon>
        <taxon>Pseudomonadota</taxon>
        <taxon>Gammaproteobacteria</taxon>
        <taxon>Natronospirales</taxon>
        <taxon>Natronospiraceae</taxon>
        <taxon>Natronospira</taxon>
    </lineage>
</organism>
<dbReference type="InterPro" id="IPR006680">
    <property type="entry name" value="Amidohydro-rel"/>
</dbReference>
<dbReference type="PANTHER" id="PTHR36842">
    <property type="entry name" value="PROTEIN TOLB HOMOLOG"/>
    <property type="match status" value="1"/>
</dbReference>
<dbReference type="Pfam" id="PF01979">
    <property type="entry name" value="Amidohydro_1"/>
    <property type="match status" value="1"/>
</dbReference>
<feature type="signal peptide" evidence="2">
    <location>
        <begin position="1"/>
        <end position="26"/>
    </location>
</feature>
<dbReference type="Gene3D" id="3.40.50.10910">
    <property type="entry name" value="Amidohydrolase"/>
    <property type="match status" value="1"/>
</dbReference>
<dbReference type="PANTHER" id="PTHR36842:SF1">
    <property type="entry name" value="PROTEIN TOLB"/>
    <property type="match status" value="1"/>
</dbReference>
<dbReference type="GO" id="GO:0016810">
    <property type="term" value="F:hydrolase activity, acting on carbon-nitrogen (but not peptide) bonds"/>
    <property type="evidence" value="ECO:0007669"/>
    <property type="project" value="InterPro"/>
</dbReference>
<evidence type="ECO:0000256" key="1">
    <source>
        <dbReference type="ARBA" id="ARBA00009820"/>
    </source>
</evidence>
<feature type="domain" description="Amidohydrolase-related" evidence="3">
    <location>
        <begin position="712"/>
        <end position="1044"/>
    </location>
</feature>
<evidence type="ECO:0000256" key="2">
    <source>
        <dbReference type="SAM" id="SignalP"/>
    </source>
</evidence>
<protein>
    <submittedName>
        <fullName evidence="4">Amidohydrolase family protein</fullName>
    </submittedName>
</protein>
<keyword evidence="2" id="KW-0732">Signal</keyword>
<dbReference type="SUPFAM" id="SSF69304">
    <property type="entry name" value="Tricorn protease N-terminal domain"/>
    <property type="match status" value="1"/>
</dbReference>